<feature type="domain" description="Xylanolytic transcriptional activator regulatory" evidence="6">
    <location>
        <begin position="107"/>
        <end position="181"/>
    </location>
</feature>
<comment type="subcellular location">
    <subcellularLocation>
        <location evidence="1">Nucleus</location>
    </subcellularLocation>
</comment>
<evidence type="ECO:0000313" key="8">
    <source>
        <dbReference type="Proteomes" id="UP001212841"/>
    </source>
</evidence>
<dbReference type="PANTHER" id="PTHR47338">
    <property type="entry name" value="ZN(II)2CYS6 TRANSCRIPTION FACTOR (EUROFUNG)-RELATED"/>
    <property type="match status" value="1"/>
</dbReference>
<evidence type="ECO:0000256" key="4">
    <source>
        <dbReference type="ARBA" id="ARBA00023163"/>
    </source>
</evidence>
<dbReference type="Proteomes" id="UP001212841">
    <property type="component" value="Unassembled WGS sequence"/>
</dbReference>
<keyword evidence="5" id="KW-0539">Nucleus</keyword>
<dbReference type="CDD" id="cd12148">
    <property type="entry name" value="fungal_TF_MHR"/>
    <property type="match status" value="1"/>
</dbReference>
<keyword evidence="4" id="KW-0804">Transcription</keyword>
<dbReference type="Pfam" id="PF04082">
    <property type="entry name" value="Fungal_trans"/>
    <property type="match status" value="1"/>
</dbReference>
<name>A0AAD5WXV7_9FUNG</name>
<gene>
    <name evidence="7" type="ORF">HK097_006715</name>
</gene>
<dbReference type="GO" id="GO:0006351">
    <property type="term" value="P:DNA-templated transcription"/>
    <property type="evidence" value="ECO:0007669"/>
    <property type="project" value="InterPro"/>
</dbReference>
<dbReference type="InterPro" id="IPR007219">
    <property type="entry name" value="XnlR_reg_dom"/>
</dbReference>
<dbReference type="GO" id="GO:0000981">
    <property type="term" value="F:DNA-binding transcription factor activity, RNA polymerase II-specific"/>
    <property type="evidence" value="ECO:0007669"/>
    <property type="project" value="InterPro"/>
</dbReference>
<accession>A0AAD5WXV7</accession>
<dbReference type="GO" id="GO:0008270">
    <property type="term" value="F:zinc ion binding"/>
    <property type="evidence" value="ECO:0007669"/>
    <property type="project" value="InterPro"/>
</dbReference>
<comment type="caution">
    <text evidence="7">The sequence shown here is derived from an EMBL/GenBank/DDBJ whole genome shotgun (WGS) entry which is preliminary data.</text>
</comment>
<dbReference type="SMART" id="SM00906">
    <property type="entry name" value="Fungal_trans"/>
    <property type="match status" value="1"/>
</dbReference>
<evidence type="ECO:0000256" key="5">
    <source>
        <dbReference type="ARBA" id="ARBA00023242"/>
    </source>
</evidence>
<reference evidence="7" key="1">
    <citation type="submission" date="2020-05" db="EMBL/GenBank/DDBJ databases">
        <title>Phylogenomic resolution of chytrid fungi.</title>
        <authorList>
            <person name="Stajich J.E."/>
            <person name="Amses K."/>
            <person name="Simmons R."/>
            <person name="Seto K."/>
            <person name="Myers J."/>
            <person name="Bonds A."/>
            <person name="Quandt C.A."/>
            <person name="Barry K."/>
            <person name="Liu P."/>
            <person name="Grigoriev I."/>
            <person name="Longcore J.E."/>
            <person name="James T.Y."/>
        </authorList>
    </citation>
    <scope>NUCLEOTIDE SEQUENCE</scope>
    <source>
        <strain evidence="7">JEL0318</strain>
    </source>
</reference>
<evidence type="ECO:0000259" key="6">
    <source>
        <dbReference type="SMART" id="SM00906"/>
    </source>
</evidence>
<dbReference type="InterPro" id="IPR050815">
    <property type="entry name" value="TF_fung"/>
</dbReference>
<dbReference type="EMBL" id="JADGJD010003155">
    <property type="protein sequence ID" value="KAJ3025263.1"/>
    <property type="molecule type" value="Genomic_DNA"/>
</dbReference>
<organism evidence="7 8">
    <name type="scientific">Rhizophlyctis rosea</name>
    <dbReference type="NCBI Taxonomy" id="64517"/>
    <lineage>
        <taxon>Eukaryota</taxon>
        <taxon>Fungi</taxon>
        <taxon>Fungi incertae sedis</taxon>
        <taxon>Chytridiomycota</taxon>
        <taxon>Chytridiomycota incertae sedis</taxon>
        <taxon>Chytridiomycetes</taxon>
        <taxon>Rhizophlyctidales</taxon>
        <taxon>Rhizophlyctidaceae</taxon>
        <taxon>Rhizophlyctis</taxon>
    </lineage>
</organism>
<dbReference type="GO" id="GO:0005634">
    <property type="term" value="C:nucleus"/>
    <property type="evidence" value="ECO:0007669"/>
    <property type="project" value="UniProtKB-SubCell"/>
</dbReference>
<dbReference type="GO" id="GO:0003677">
    <property type="term" value="F:DNA binding"/>
    <property type="evidence" value="ECO:0007669"/>
    <property type="project" value="InterPro"/>
</dbReference>
<evidence type="ECO:0000256" key="1">
    <source>
        <dbReference type="ARBA" id="ARBA00004123"/>
    </source>
</evidence>
<keyword evidence="2" id="KW-0479">Metal-binding</keyword>
<sequence>MTLYWLHVHTRIPLTFVHRAELSHLWDENRLPPLLLASMCAHAAPFASHPAVRQLSHTDPKGVANAFARWGKKLVARATDEEPTLHHITALLLLGKHAGAVGEASTQWTYSGLAIRMAFFLHLDKDPVTLPNLTAIERDHRRRLWWSCFIVDRGYATHANRPLMIPQSHGPARMPYPGPETLWLSNDERGLTDWEQKGFLPDPLSPFVQIARLFFILGEVYKWQEEQKLNTERPRDVKLTDPVLEDFNTSLDSYVSSLPRCFRVEVHNFPPEITKNLSPVTAAFVALQHSTARVLLHRPSAMLSFPNPSPHLTNVIKGVTDAGRALEWLRKVTKSTDMRDPDP</sequence>
<evidence type="ECO:0000256" key="3">
    <source>
        <dbReference type="ARBA" id="ARBA00023015"/>
    </source>
</evidence>
<keyword evidence="8" id="KW-1185">Reference proteome</keyword>
<feature type="non-terminal residue" evidence="7">
    <location>
        <position position="343"/>
    </location>
</feature>
<protein>
    <recommendedName>
        <fullName evidence="6">Xylanolytic transcriptional activator regulatory domain-containing protein</fullName>
    </recommendedName>
</protein>
<dbReference type="AlphaFoldDB" id="A0AAD5WXV7"/>
<proteinExistence type="predicted"/>
<evidence type="ECO:0000256" key="2">
    <source>
        <dbReference type="ARBA" id="ARBA00022723"/>
    </source>
</evidence>
<dbReference type="PANTHER" id="PTHR47338:SF5">
    <property type="entry name" value="ZN(II)2CYS6 TRANSCRIPTION FACTOR (EUROFUNG)"/>
    <property type="match status" value="1"/>
</dbReference>
<keyword evidence="3" id="KW-0805">Transcription regulation</keyword>
<evidence type="ECO:0000313" key="7">
    <source>
        <dbReference type="EMBL" id="KAJ3025263.1"/>
    </source>
</evidence>